<feature type="compositionally biased region" description="Low complexity" evidence="1">
    <location>
        <begin position="73"/>
        <end position="137"/>
    </location>
</feature>
<evidence type="ECO:0000313" key="3">
    <source>
        <dbReference type="Proteomes" id="UP000308489"/>
    </source>
</evidence>
<dbReference type="RefSeq" id="WP_138209137.1">
    <property type="nucleotide sequence ID" value="NZ_CBCRUQ010000015.1"/>
</dbReference>
<feature type="compositionally biased region" description="Basic and acidic residues" evidence="1">
    <location>
        <begin position="142"/>
        <end position="169"/>
    </location>
</feature>
<evidence type="ECO:0000256" key="1">
    <source>
        <dbReference type="SAM" id="MobiDB-lite"/>
    </source>
</evidence>
<dbReference type="AlphaFoldDB" id="A0A4U9QXP3"/>
<dbReference type="Gene3D" id="1.50.10.20">
    <property type="match status" value="1"/>
</dbReference>
<dbReference type="SUPFAM" id="SSF48239">
    <property type="entry name" value="Terpenoid cyclases/Protein prenyltransferases"/>
    <property type="match status" value="1"/>
</dbReference>
<feature type="compositionally biased region" description="Polar residues" evidence="1">
    <location>
        <begin position="170"/>
        <end position="182"/>
    </location>
</feature>
<feature type="compositionally biased region" description="Basic and acidic residues" evidence="1">
    <location>
        <begin position="486"/>
        <end position="506"/>
    </location>
</feature>
<feature type="region of interest" description="Disordered" evidence="1">
    <location>
        <begin position="480"/>
        <end position="509"/>
    </location>
</feature>
<feature type="region of interest" description="Disordered" evidence="1">
    <location>
        <begin position="45"/>
        <end position="201"/>
    </location>
</feature>
<dbReference type="OrthoDB" id="1880081at2"/>
<sequence>MKKKYVGIVLAFLIAIGSIYSVYKFTSINEKKVSKKDKLSQDYLYNKNSKKEQDKLKESIIKEDKKESDSDNDTSNNKNADIDNGTSSSDNNSINDGSSLISKNNTSQGNSGNGNSSTSNRDVYNNNMGNNKVVGNKSGQIIDKDKDISNNIKDQEDNRNNNKDEDIQKDNINNNGQGSGNKEPNKDSTKDSNNITENKKITPKVQDKDIIKIISKSSDYLKTNNDLSNWDVIALKVAGQNKSSQELKDKKEKLLEYIEKEIKDEGDDYGLLNYSRSALAVLSQDGNPYNFKGTNLVSKIKNMVEAKDESINAQVWGMMVLDILGESYKKEEAIQYLAKEQKSDGGFALFSGIRKSDNLPDITAMTVYSLTMGGNDKNHPIVKKALEHLKVSLEKMNKDKNSQNLESLAQIVMAIVASGDDLSAYTINNQNILDEILTYKVEDGSFKHNKSDKKGNKIATEQALIALSFKKDNINSYVNLRPSVDLPKDNNKGEDNKPNDKDKEDKEEKEEIIDIKVKDVMGKLNTTNGGTITFSRYKNFEKVTIILFDNNNEIKYINDIKLGVSSDNLNLKLDKGSYKGVIKLQGSEKVKIPNFEIE</sequence>
<keyword evidence="3" id="KW-1185">Reference proteome</keyword>
<dbReference type="KEGG" id="hhw:NCTC503_00323"/>
<organism evidence="2 3">
    <name type="scientific">Hathewaya histolytica</name>
    <name type="common">Clostridium histolyticum</name>
    <dbReference type="NCBI Taxonomy" id="1498"/>
    <lineage>
        <taxon>Bacteria</taxon>
        <taxon>Bacillati</taxon>
        <taxon>Bacillota</taxon>
        <taxon>Clostridia</taxon>
        <taxon>Eubacteriales</taxon>
        <taxon>Clostridiaceae</taxon>
        <taxon>Hathewaya</taxon>
    </lineage>
</organism>
<feature type="compositionally biased region" description="Basic and acidic residues" evidence="1">
    <location>
        <begin position="49"/>
        <end position="69"/>
    </location>
</feature>
<protein>
    <submittedName>
        <fullName evidence="2">Surface/cell-adhesion protein</fullName>
    </submittedName>
</protein>
<dbReference type="InterPro" id="IPR008930">
    <property type="entry name" value="Terpenoid_cyclase/PrenylTrfase"/>
</dbReference>
<accession>A0A4U9QXP3</accession>
<dbReference type="CDD" id="cd00688">
    <property type="entry name" value="ISOPREN_C2_like"/>
    <property type="match status" value="1"/>
</dbReference>
<name>A0A4U9QXP3_HATHI</name>
<gene>
    <name evidence="2" type="ORF">NCTC503_00323</name>
</gene>
<reference evidence="2 3" key="1">
    <citation type="submission" date="2019-05" db="EMBL/GenBank/DDBJ databases">
        <authorList>
            <consortium name="Pathogen Informatics"/>
        </authorList>
    </citation>
    <scope>NUCLEOTIDE SEQUENCE [LARGE SCALE GENOMIC DNA]</scope>
    <source>
        <strain evidence="2 3">NCTC503</strain>
    </source>
</reference>
<dbReference type="Proteomes" id="UP000308489">
    <property type="component" value="Chromosome 1"/>
</dbReference>
<dbReference type="EMBL" id="LR590481">
    <property type="protein sequence ID" value="VTQ83269.1"/>
    <property type="molecule type" value="Genomic_DNA"/>
</dbReference>
<evidence type="ECO:0000313" key="2">
    <source>
        <dbReference type="EMBL" id="VTQ83269.1"/>
    </source>
</evidence>
<proteinExistence type="predicted"/>